<organism evidence="2 3">
    <name type="scientific">Liparis tanakae</name>
    <name type="common">Tanaka's snailfish</name>
    <dbReference type="NCBI Taxonomy" id="230148"/>
    <lineage>
        <taxon>Eukaryota</taxon>
        <taxon>Metazoa</taxon>
        <taxon>Chordata</taxon>
        <taxon>Craniata</taxon>
        <taxon>Vertebrata</taxon>
        <taxon>Euteleostomi</taxon>
        <taxon>Actinopterygii</taxon>
        <taxon>Neopterygii</taxon>
        <taxon>Teleostei</taxon>
        <taxon>Neoteleostei</taxon>
        <taxon>Acanthomorphata</taxon>
        <taxon>Eupercaria</taxon>
        <taxon>Perciformes</taxon>
        <taxon>Cottioidei</taxon>
        <taxon>Cottales</taxon>
        <taxon>Liparidae</taxon>
        <taxon>Liparis</taxon>
    </lineage>
</organism>
<keyword evidence="3" id="KW-1185">Reference proteome</keyword>
<evidence type="ECO:0000313" key="2">
    <source>
        <dbReference type="EMBL" id="TNN80286.1"/>
    </source>
</evidence>
<dbReference type="EMBL" id="SRLO01000055">
    <property type="protein sequence ID" value="TNN80286.1"/>
    <property type="molecule type" value="Genomic_DNA"/>
</dbReference>
<name>A0A4Z2IR08_9TELE</name>
<evidence type="ECO:0000256" key="1">
    <source>
        <dbReference type="SAM" id="MobiDB-lite"/>
    </source>
</evidence>
<dbReference type="AlphaFoldDB" id="A0A4Z2IR08"/>
<proteinExistence type="predicted"/>
<accession>A0A4Z2IR08</accession>
<protein>
    <submittedName>
        <fullName evidence="2">Uncharacterized protein</fullName>
    </submittedName>
</protein>
<reference evidence="2 3" key="1">
    <citation type="submission" date="2019-03" db="EMBL/GenBank/DDBJ databases">
        <title>First draft genome of Liparis tanakae, snailfish: a comprehensive survey of snailfish specific genes.</title>
        <authorList>
            <person name="Kim W."/>
            <person name="Song I."/>
            <person name="Jeong J.-H."/>
            <person name="Kim D."/>
            <person name="Kim S."/>
            <person name="Ryu S."/>
            <person name="Song J.Y."/>
            <person name="Lee S.K."/>
        </authorList>
    </citation>
    <scope>NUCLEOTIDE SEQUENCE [LARGE SCALE GENOMIC DNA]</scope>
    <source>
        <tissue evidence="2">Muscle</tissue>
    </source>
</reference>
<sequence length="108" mass="12029">MFSVSTEENEHKADSQELRAAAAFPLLCVSWEKSEWAESHSAVGFVQMDATPPHRVTQSGTLSPGAQMDPRVPQREALFSGPIPNERDHYPTCIAAAYEYRSEMHRPA</sequence>
<dbReference type="Proteomes" id="UP000314294">
    <property type="component" value="Unassembled WGS sequence"/>
</dbReference>
<gene>
    <name evidence="2" type="ORF">EYF80_009310</name>
</gene>
<evidence type="ECO:0000313" key="3">
    <source>
        <dbReference type="Proteomes" id="UP000314294"/>
    </source>
</evidence>
<feature type="region of interest" description="Disordered" evidence="1">
    <location>
        <begin position="51"/>
        <end position="70"/>
    </location>
</feature>
<comment type="caution">
    <text evidence="2">The sequence shown here is derived from an EMBL/GenBank/DDBJ whole genome shotgun (WGS) entry which is preliminary data.</text>
</comment>